<gene>
    <name evidence="1" type="ORF">AVDCRST_MAG38-826</name>
</gene>
<evidence type="ECO:0000313" key="1">
    <source>
        <dbReference type="EMBL" id="CAA9466514.1"/>
    </source>
</evidence>
<feature type="non-terminal residue" evidence="1">
    <location>
        <position position="1"/>
    </location>
</feature>
<name>A0A6J4R7S4_9ACTN</name>
<organism evidence="1">
    <name type="scientific">uncultured Solirubrobacteraceae bacterium</name>
    <dbReference type="NCBI Taxonomy" id="1162706"/>
    <lineage>
        <taxon>Bacteria</taxon>
        <taxon>Bacillati</taxon>
        <taxon>Actinomycetota</taxon>
        <taxon>Thermoleophilia</taxon>
        <taxon>Solirubrobacterales</taxon>
        <taxon>Solirubrobacteraceae</taxon>
        <taxon>environmental samples</taxon>
    </lineage>
</organism>
<dbReference type="AlphaFoldDB" id="A0A6J4R7S4"/>
<protein>
    <submittedName>
        <fullName evidence="1">Uncharacterized protein</fullName>
    </submittedName>
</protein>
<proteinExistence type="predicted"/>
<reference evidence="1" key="1">
    <citation type="submission" date="2020-02" db="EMBL/GenBank/DDBJ databases">
        <authorList>
            <person name="Meier V. D."/>
        </authorList>
    </citation>
    <scope>NUCLEOTIDE SEQUENCE</scope>
    <source>
        <strain evidence="1">AVDCRST_MAG38</strain>
    </source>
</reference>
<accession>A0A6J4R7S4</accession>
<dbReference type="EMBL" id="CADCVJ010000053">
    <property type="protein sequence ID" value="CAA9466514.1"/>
    <property type="molecule type" value="Genomic_DNA"/>
</dbReference>
<sequence>CRVTVIDSAGKRAWSNPIWLD</sequence>